<dbReference type="AlphaFoldDB" id="A0A9P5CML4"/>
<evidence type="ECO:0000313" key="2">
    <source>
        <dbReference type="EMBL" id="KAF3763206.1"/>
    </source>
</evidence>
<evidence type="ECO:0000313" key="3">
    <source>
        <dbReference type="Proteomes" id="UP000803844"/>
    </source>
</evidence>
<protein>
    <submittedName>
        <fullName evidence="2">Uncharacterized protein</fullName>
    </submittedName>
</protein>
<dbReference type="OrthoDB" id="2533084at2759"/>
<reference evidence="2" key="1">
    <citation type="journal article" date="2020" name="Phytopathology">
        <title>Genome sequence of the chestnut blight fungus Cryphonectria parasitica EP155: A fundamental resource for an archetypical invasive plant pathogen.</title>
        <authorList>
            <person name="Crouch J.A."/>
            <person name="Dawe A."/>
            <person name="Aerts A."/>
            <person name="Barry K."/>
            <person name="Churchill A.C.L."/>
            <person name="Grimwood J."/>
            <person name="Hillman B."/>
            <person name="Milgroom M.G."/>
            <person name="Pangilinan J."/>
            <person name="Smith M."/>
            <person name="Salamov A."/>
            <person name="Schmutz J."/>
            <person name="Yadav J."/>
            <person name="Grigoriev I.V."/>
            <person name="Nuss D."/>
        </authorList>
    </citation>
    <scope>NUCLEOTIDE SEQUENCE</scope>
    <source>
        <strain evidence="2">EP155</strain>
    </source>
</reference>
<accession>A0A9P5CML4</accession>
<keyword evidence="3" id="KW-1185">Reference proteome</keyword>
<dbReference type="EMBL" id="MU032349">
    <property type="protein sequence ID" value="KAF3763206.1"/>
    <property type="molecule type" value="Genomic_DNA"/>
</dbReference>
<gene>
    <name evidence="2" type="ORF">M406DRAFT_331747</name>
</gene>
<comment type="caution">
    <text evidence="2">The sequence shown here is derived from an EMBL/GenBank/DDBJ whole genome shotgun (WGS) entry which is preliminary data.</text>
</comment>
<dbReference type="RefSeq" id="XP_040774167.1">
    <property type="nucleotide sequence ID" value="XM_040920662.1"/>
</dbReference>
<evidence type="ECO:0000256" key="1">
    <source>
        <dbReference type="SAM" id="MobiDB-lite"/>
    </source>
</evidence>
<feature type="region of interest" description="Disordered" evidence="1">
    <location>
        <begin position="1"/>
        <end position="39"/>
    </location>
</feature>
<organism evidence="2 3">
    <name type="scientific">Cryphonectria parasitica (strain ATCC 38755 / EP155)</name>
    <dbReference type="NCBI Taxonomy" id="660469"/>
    <lineage>
        <taxon>Eukaryota</taxon>
        <taxon>Fungi</taxon>
        <taxon>Dikarya</taxon>
        <taxon>Ascomycota</taxon>
        <taxon>Pezizomycotina</taxon>
        <taxon>Sordariomycetes</taxon>
        <taxon>Sordariomycetidae</taxon>
        <taxon>Diaporthales</taxon>
        <taxon>Cryphonectriaceae</taxon>
        <taxon>Cryphonectria-Endothia species complex</taxon>
        <taxon>Cryphonectria</taxon>
    </lineage>
</organism>
<dbReference type="GeneID" id="63837791"/>
<dbReference type="Proteomes" id="UP000803844">
    <property type="component" value="Unassembled WGS sequence"/>
</dbReference>
<name>A0A9P5CML4_CRYP1</name>
<sequence length="152" mass="16121">MATGEKTDVESQAPSVRDLENADAPGAGRGLNKTGTNGLHEFREDEGYIIDDSEGGGAGIKLAEDGHTRLIPQPSDDPRDPLNWSWKKKHAILFVIAAAAFLPDYGSATGAVTLELQAAQWGMTADEVNHSQAGNVFMLGAGGVFDVDIRKD</sequence>
<proteinExistence type="predicted"/>